<evidence type="ECO:0000256" key="10">
    <source>
        <dbReference type="PIRNR" id="PIRNR006268"/>
    </source>
</evidence>
<protein>
    <recommendedName>
        <fullName evidence="2 10">FAD:protein FMN transferase</fullName>
        <ecNumber evidence="1 10">2.7.1.180</ecNumber>
    </recommendedName>
    <alternativeName>
        <fullName evidence="8 10">Flavin transferase</fullName>
    </alternativeName>
</protein>
<reference evidence="13 14" key="1">
    <citation type="journal article" date="2011" name="Stand. Genomic Sci.">
        <title>Complete genome sequence of Haliscomenobacter hydrossis type strain (O).</title>
        <authorList>
            <consortium name="US DOE Joint Genome Institute (JGI-PGF)"/>
            <person name="Daligault H."/>
            <person name="Lapidus A."/>
            <person name="Zeytun A."/>
            <person name="Nolan M."/>
            <person name="Lucas S."/>
            <person name="Del Rio T.G."/>
            <person name="Tice H."/>
            <person name="Cheng J.F."/>
            <person name="Tapia R."/>
            <person name="Han C."/>
            <person name="Goodwin L."/>
            <person name="Pitluck S."/>
            <person name="Liolios K."/>
            <person name="Pagani I."/>
            <person name="Ivanova N."/>
            <person name="Huntemann M."/>
            <person name="Mavromatis K."/>
            <person name="Mikhailova N."/>
            <person name="Pati A."/>
            <person name="Chen A."/>
            <person name="Palaniappan K."/>
            <person name="Land M."/>
            <person name="Hauser L."/>
            <person name="Brambilla E.M."/>
            <person name="Rohde M."/>
            <person name="Verbarg S."/>
            <person name="Goker M."/>
            <person name="Bristow J."/>
            <person name="Eisen J.A."/>
            <person name="Markowitz V."/>
            <person name="Hugenholtz P."/>
            <person name="Kyrpides N.C."/>
            <person name="Klenk H.P."/>
            <person name="Woyke T."/>
        </authorList>
    </citation>
    <scope>NUCLEOTIDE SEQUENCE [LARGE SCALE GENOMIC DNA]</scope>
    <source>
        <strain evidence="14">ATCC 27775 / DSM 1100 / LMG 10767 / O</strain>
    </source>
</reference>
<dbReference type="Pfam" id="PF02424">
    <property type="entry name" value="ApbE"/>
    <property type="match status" value="1"/>
</dbReference>
<dbReference type="KEGG" id="hhy:Halhy_5347"/>
<evidence type="ECO:0000256" key="5">
    <source>
        <dbReference type="ARBA" id="ARBA00022723"/>
    </source>
</evidence>
<evidence type="ECO:0000256" key="8">
    <source>
        <dbReference type="ARBA" id="ARBA00031306"/>
    </source>
</evidence>
<keyword evidence="6 10" id="KW-0274">FAD</keyword>
<dbReference type="AlphaFoldDB" id="F4KPW8"/>
<keyword evidence="7 10" id="KW-0460">Magnesium</keyword>
<gene>
    <name evidence="13" type="ordered locus">Halhy_5347</name>
</gene>
<comment type="function">
    <text evidence="12">Flavin transferase that catalyzes the transfer of the FMN moiety of FAD and its covalent binding to the hydroxyl group of a threonine residue in a target flavoprotein.</text>
</comment>
<comment type="similarity">
    <text evidence="10 12">Belongs to the ApbE family.</text>
</comment>
<evidence type="ECO:0000256" key="1">
    <source>
        <dbReference type="ARBA" id="ARBA00011955"/>
    </source>
</evidence>
<dbReference type="PROSITE" id="PS51257">
    <property type="entry name" value="PROKAR_LIPOPROTEIN"/>
    <property type="match status" value="1"/>
</dbReference>
<dbReference type="PANTHER" id="PTHR30040">
    <property type="entry name" value="THIAMINE BIOSYNTHESIS LIPOPROTEIN APBE"/>
    <property type="match status" value="1"/>
</dbReference>
<dbReference type="PIRSF" id="PIRSF006268">
    <property type="entry name" value="ApbE"/>
    <property type="match status" value="1"/>
</dbReference>
<comment type="catalytic activity">
    <reaction evidence="9 10 12">
        <text>L-threonyl-[protein] + FAD = FMN-L-threonyl-[protein] + AMP + H(+)</text>
        <dbReference type="Rhea" id="RHEA:36847"/>
        <dbReference type="Rhea" id="RHEA-COMP:11060"/>
        <dbReference type="Rhea" id="RHEA-COMP:11061"/>
        <dbReference type="ChEBI" id="CHEBI:15378"/>
        <dbReference type="ChEBI" id="CHEBI:30013"/>
        <dbReference type="ChEBI" id="CHEBI:57692"/>
        <dbReference type="ChEBI" id="CHEBI:74257"/>
        <dbReference type="ChEBI" id="CHEBI:456215"/>
        <dbReference type="EC" id="2.7.1.180"/>
    </reaction>
</comment>
<dbReference type="EC" id="2.7.1.180" evidence="1 10"/>
<dbReference type="eggNOG" id="COG1477">
    <property type="taxonomic scope" value="Bacteria"/>
</dbReference>
<evidence type="ECO:0000256" key="3">
    <source>
        <dbReference type="ARBA" id="ARBA00022630"/>
    </source>
</evidence>
<keyword evidence="5 10" id="KW-0479">Metal-binding</keyword>
<keyword evidence="4 10" id="KW-0808">Transferase</keyword>
<reference key="2">
    <citation type="submission" date="2011-04" db="EMBL/GenBank/DDBJ databases">
        <title>Complete sequence of chromosome of Haliscomenobacter hydrossis DSM 1100.</title>
        <authorList>
            <consortium name="US DOE Joint Genome Institute (JGI-PGF)"/>
            <person name="Lucas S."/>
            <person name="Han J."/>
            <person name="Lapidus A."/>
            <person name="Bruce D."/>
            <person name="Goodwin L."/>
            <person name="Pitluck S."/>
            <person name="Peters L."/>
            <person name="Kyrpides N."/>
            <person name="Mavromatis K."/>
            <person name="Ivanova N."/>
            <person name="Ovchinnikova G."/>
            <person name="Pagani I."/>
            <person name="Daligault H."/>
            <person name="Detter J.C."/>
            <person name="Han C."/>
            <person name="Land M."/>
            <person name="Hauser L."/>
            <person name="Markowitz V."/>
            <person name="Cheng J.-F."/>
            <person name="Hugenholtz P."/>
            <person name="Woyke T."/>
            <person name="Wu D."/>
            <person name="Verbarg S."/>
            <person name="Frueling A."/>
            <person name="Brambilla E."/>
            <person name="Klenk H.-P."/>
            <person name="Eisen J.A."/>
        </authorList>
    </citation>
    <scope>NUCLEOTIDE SEQUENCE</scope>
    <source>
        <strain>DSM 1100</strain>
    </source>
</reference>
<evidence type="ECO:0000256" key="11">
    <source>
        <dbReference type="PIRSR" id="PIRSR006268-2"/>
    </source>
</evidence>
<dbReference type="InterPro" id="IPR003374">
    <property type="entry name" value="ApbE-like_sf"/>
</dbReference>
<keyword evidence="14" id="KW-1185">Reference proteome</keyword>
<evidence type="ECO:0000256" key="12">
    <source>
        <dbReference type="RuleBase" id="RU363002"/>
    </source>
</evidence>
<evidence type="ECO:0000256" key="9">
    <source>
        <dbReference type="ARBA" id="ARBA00048540"/>
    </source>
</evidence>
<dbReference type="GO" id="GO:0046872">
    <property type="term" value="F:metal ion binding"/>
    <property type="evidence" value="ECO:0007669"/>
    <property type="project" value="UniProtKB-UniRule"/>
</dbReference>
<accession>F4KPW8</accession>
<keyword evidence="3 10" id="KW-0285">Flavoprotein</keyword>
<comment type="subcellular location">
    <subcellularLocation>
        <location evidence="12">Cell inner membrane</location>
        <topology evidence="12">Lipid-anchor</topology>
        <orientation evidence="12">Periplasmic side</orientation>
    </subcellularLocation>
</comment>
<feature type="binding site" evidence="11">
    <location>
        <position position="300"/>
    </location>
    <ligand>
        <name>Mg(2+)</name>
        <dbReference type="ChEBI" id="CHEBI:18420"/>
    </ligand>
</feature>
<evidence type="ECO:0000256" key="4">
    <source>
        <dbReference type="ARBA" id="ARBA00022679"/>
    </source>
</evidence>
<dbReference type="InterPro" id="IPR024932">
    <property type="entry name" value="ApbE"/>
</dbReference>
<keyword evidence="12" id="KW-0997">Cell inner membrane</keyword>
<dbReference type="SUPFAM" id="SSF143631">
    <property type="entry name" value="ApbE-like"/>
    <property type="match status" value="1"/>
</dbReference>
<sequence length="346" mass="38387">MRHYIGVSLLALLFSCTNPREKTDNASPYLNIEGQTMGTYYRITYRDEQERDIQPAIEKSLFELNAELSTYIDSSLISDFNQTSKTDLSIPLSARHFMANLNKSAEIYRSSNGAFDPTVAPLVNYWGFGYTGSKPLTQVDSSKIDSLLTLVGFSKLNWTTRGEQVLIRKQVPGIKLDFNAIAPGYAVDELGRVLESMQIYNYLIDIGGEMLAKGTNPQGEDWVVGITTPKEGAETTDIQTTVPLQDQALATSGNYRKYYSIKGEKYSHTINPRTGFPERSNLLSATVIAPDAMTADAYATVCMVMGLEKGLALIESLPNLEAYFIYGDPKGEMLVKYTSGFKKSEK</sequence>
<feature type="binding site" evidence="11">
    <location>
        <position position="180"/>
    </location>
    <ligand>
        <name>Mg(2+)</name>
        <dbReference type="ChEBI" id="CHEBI:18420"/>
    </ligand>
</feature>
<comment type="cofactor">
    <cofactor evidence="11">
        <name>Mg(2+)</name>
        <dbReference type="ChEBI" id="CHEBI:18420"/>
    </cofactor>
    <cofactor evidence="11">
        <name>Mn(2+)</name>
        <dbReference type="ChEBI" id="CHEBI:29035"/>
    </cofactor>
    <text evidence="11">Magnesium. Can also use manganese.</text>
</comment>
<evidence type="ECO:0000256" key="6">
    <source>
        <dbReference type="ARBA" id="ARBA00022827"/>
    </source>
</evidence>
<dbReference type="Proteomes" id="UP000008461">
    <property type="component" value="Chromosome"/>
</dbReference>
<dbReference type="EMBL" id="CP002691">
    <property type="protein sequence ID" value="AEE53172.1"/>
    <property type="molecule type" value="Genomic_DNA"/>
</dbReference>
<name>F4KPW8_HALH1</name>
<organism evidence="13 14">
    <name type="scientific">Haliscomenobacter hydrossis (strain ATCC 27775 / DSM 1100 / LMG 10767 / O)</name>
    <dbReference type="NCBI Taxonomy" id="760192"/>
    <lineage>
        <taxon>Bacteria</taxon>
        <taxon>Pseudomonadati</taxon>
        <taxon>Bacteroidota</taxon>
        <taxon>Saprospiria</taxon>
        <taxon>Saprospirales</taxon>
        <taxon>Haliscomenobacteraceae</taxon>
        <taxon>Haliscomenobacter</taxon>
    </lineage>
</organism>
<dbReference type="GO" id="GO:0016740">
    <property type="term" value="F:transferase activity"/>
    <property type="evidence" value="ECO:0007669"/>
    <property type="project" value="UniProtKB-UniRule"/>
</dbReference>
<dbReference type="OrthoDB" id="9778595at2"/>
<dbReference type="RefSeq" id="WP_013767706.1">
    <property type="nucleotide sequence ID" value="NC_015510.1"/>
</dbReference>
<keyword evidence="12" id="KW-0472">Membrane</keyword>
<evidence type="ECO:0000313" key="14">
    <source>
        <dbReference type="Proteomes" id="UP000008461"/>
    </source>
</evidence>
<dbReference type="GO" id="GO:0005886">
    <property type="term" value="C:plasma membrane"/>
    <property type="evidence" value="ECO:0007669"/>
    <property type="project" value="UniProtKB-SubCell"/>
</dbReference>
<keyword evidence="12" id="KW-1003">Cell membrane</keyword>
<proteinExistence type="inferred from homology"/>
<keyword evidence="12 13" id="KW-0449">Lipoprotein</keyword>
<dbReference type="STRING" id="760192.Halhy_5347"/>
<dbReference type="Gene3D" id="3.10.520.10">
    <property type="entry name" value="ApbE-like domains"/>
    <property type="match status" value="1"/>
</dbReference>
<feature type="binding site" evidence="11">
    <location>
        <position position="296"/>
    </location>
    <ligand>
        <name>Mg(2+)</name>
        <dbReference type="ChEBI" id="CHEBI:18420"/>
    </ligand>
</feature>
<evidence type="ECO:0000313" key="13">
    <source>
        <dbReference type="EMBL" id="AEE53172.1"/>
    </source>
</evidence>
<evidence type="ECO:0000256" key="2">
    <source>
        <dbReference type="ARBA" id="ARBA00016337"/>
    </source>
</evidence>
<dbReference type="PANTHER" id="PTHR30040:SF2">
    <property type="entry name" value="FAD:PROTEIN FMN TRANSFERASE"/>
    <property type="match status" value="1"/>
</dbReference>
<dbReference type="HOGENOM" id="CLU_044403_0_0_10"/>
<evidence type="ECO:0000256" key="7">
    <source>
        <dbReference type="ARBA" id="ARBA00022842"/>
    </source>
</evidence>